<name>A0A7K6G9Q5_9PASS</name>
<gene>
    <name evidence="2" type="primary">Ralbp1_0</name>
    <name evidence="2" type="ORF">MALELE_R11086</name>
</gene>
<dbReference type="AlphaFoldDB" id="A0A7K6G9Q5"/>
<sequence length="71" mass="7860">MTKSFLLTTSCPSEHWQVKHNGSLAGTPSSEEISPTKLPGLNSTTELSPPHDNLYEPQDLVSDVEKEHEKK</sequence>
<feature type="region of interest" description="Disordered" evidence="1">
    <location>
        <begin position="18"/>
        <end position="71"/>
    </location>
</feature>
<dbReference type="Proteomes" id="UP000564407">
    <property type="component" value="Unassembled WGS sequence"/>
</dbReference>
<comment type="caution">
    <text evidence="2">The sequence shown here is derived from an EMBL/GenBank/DDBJ whole genome shotgun (WGS) entry which is preliminary data.</text>
</comment>
<dbReference type="EMBL" id="VZRP01002323">
    <property type="protein sequence ID" value="NWV59954.1"/>
    <property type="molecule type" value="Genomic_DNA"/>
</dbReference>
<evidence type="ECO:0000313" key="3">
    <source>
        <dbReference type="Proteomes" id="UP000564407"/>
    </source>
</evidence>
<reference evidence="2 3" key="1">
    <citation type="submission" date="2019-09" db="EMBL/GenBank/DDBJ databases">
        <title>Bird 10,000 Genomes (B10K) Project - Family phase.</title>
        <authorList>
            <person name="Zhang G."/>
        </authorList>
    </citation>
    <scope>NUCLEOTIDE SEQUENCE [LARGE SCALE GENOMIC DNA]</scope>
    <source>
        <strain evidence="2">B10K-DU-029-44</strain>
        <tissue evidence="2">Heart</tissue>
    </source>
</reference>
<feature type="non-terminal residue" evidence="2">
    <location>
        <position position="1"/>
    </location>
</feature>
<accession>A0A7K6G9Q5</accession>
<feature type="non-terminal residue" evidence="2">
    <location>
        <position position="71"/>
    </location>
</feature>
<protein>
    <submittedName>
        <fullName evidence="2">RBP1 protein</fullName>
    </submittedName>
</protein>
<proteinExistence type="predicted"/>
<evidence type="ECO:0000313" key="2">
    <source>
        <dbReference type="EMBL" id="NWV59954.1"/>
    </source>
</evidence>
<evidence type="ECO:0000256" key="1">
    <source>
        <dbReference type="SAM" id="MobiDB-lite"/>
    </source>
</evidence>
<feature type="compositionally biased region" description="Polar residues" evidence="1">
    <location>
        <begin position="24"/>
        <end position="33"/>
    </location>
</feature>
<organism evidence="2 3">
    <name type="scientific">Malurus elegans</name>
    <name type="common">Red-winged fairywren</name>
    <dbReference type="NCBI Taxonomy" id="720584"/>
    <lineage>
        <taxon>Eukaryota</taxon>
        <taxon>Metazoa</taxon>
        <taxon>Chordata</taxon>
        <taxon>Craniata</taxon>
        <taxon>Vertebrata</taxon>
        <taxon>Euteleostomi</taxon>
        <taxon>Archelosauria</taxon>
        <taxon>Archosauria</taxon>
        <taxon>Dinosauria</taxon>
        <taxon>Saurischia</taxon>
        <taxon>Theropoda</taxon>
        <taxon>Coelurosauria</taxon>
        <taxon>Aves</taxon>
        <taxon>Neognathae</taxon>
        <taxon>Neoaves</taxon>
        <taxon>Telluraves</taxon>
        <taxon>Australaves</taxon>
        <taxon>Passeriformes</taxon>
        <taxon>Meliphagoidea</taxon>
        <taxon>Maluridae</taxon>
        <taxon>Malurus</taxon>
    </lineage>
</organism>
<keyword evidence="3" id="KW-1185">Reference proteome</keyword>